<name>A0A3N9XUL7_9ACTN</name>
<organism evidence="4 5">
    <name type="scientific">Micromonospora ureilytica</name>
    <dbReference type="NCBI Taxonomy" id="709868"/>
    <lineage>
        <taxon>Bacteria</taxon>
        <taxon>Bacillati</taxon>
        <taxon>Actinomycetota</taxon>
        <taxon>Actinomycetes</taxon>
        <taxon>Micromonosporales</taxon>
        <taxon>Micromonosporaceae</taxon>
        <taxon>Micromonospora</taxon>
    </lineage>
</organism>
<evidence type="ECO:0000256" key="1">
    <source>
        <dbReference type="SAM" id="MobiDB-lite"/>
    </source>
</evidence>
<evidence type="ECO:0000256" key="2">
    <source>
        <dbReference type="SAM" id="Phobius"/>
    </source>
</evidence>
<evidence type="ECO:0000313" key="4">
    <source>
        <dbReference type="EMBL" id="RQX16696.1"/>
    </source>
</evidence>
<comment type="caution">
    <text evidence="4">The sequence shown here is derived from an EMBL/GenBank/DDBJ whole genome shotgun (WGS) entry which is preliminary data.</text>
</comment>
<dbReference type="SMART" id="SM01043">
    <property type="entry name" value="BTAD"/>
    <property type="match status" value="1"/>
</dbReference>
<sequence>MSGGVRFCESPSHSPDGSPVVASRHRVMPPAATGSGRHQTMNGGQVTRTRTLAVATSVLATATGPAVLAVTNAWQPPSPTSDDIRQLIASPLSPHLVTTLIGAAAVALWLLLITTLLTHAYATVARRARWMVEIRLPGPIRSLTAALLGASAVTTASGAIAQATPVTSTTDEPASEPVIAVPVPLATHFTATHAPQDHGTAPTHTVRRGDTLSEIAEEALGDDKRWREIFALNRGTHFPSVGGTLRNPNLIFPGWVLTLPAADAPPDATPPRNPPTQDPPRGPTASPPTTATAAPHTATPDSSPTAAPNAPPTARPQPSATSPAVDDGVVEPPSASVSPTPGFTSPATSTTAPGPPSADRSRATAPPGAADDRPSHSLWGWVEIAGGAIGAGLAAALVSAVTMVWRRRRHRYRPTPITSPVLADADLTPPLAALTRLRRGVRRVAPQLLTRTPARGRTVRQDTTAQATPPPPSTAPNDTESAGAGAPAAAAGLGLDGPAALDAVRALMVATLTPDADRPHAHGRVIIPTATLTTLLGVSAADLHPMPGLTVAPTFAAALTLMEEEIIRRSRILADQEAVTVSALPQERTVGEPLPYLLLIAGVPEQSWHPRLATAIHLGTNVDIGTALIGTWPHGRTLTVAADGTTEDGHGERVAVLDPTATTDILRMLAEAHGDTAPATTTPDSAPAPVAPTTTPARHGDTARAAPEKVNPAPQISVSAQDAAPPAPGSTATSGRVRACVLGHPTILDADGKAVRGLRAKSLELFVYLVVHRGGANLDDIMEAIWPDVTVSRASERLSTCAANLRTTIRSIAQTGTGPNDDTPKIEPVINTGGRYHLDPHLLDVDWWTVQDSYARVATAADDADRLAHLHAAIAAARGGLADGSDYEWIDTDREHTRRHLVKIYAQAAGLHLGSDPAAALAVYDTARALDPLSDELTRRAMRTAARLGDAVGVRERLVTLRRNLGDAGIDIDPDTEDLATSLLQNLIHP</sequence>
<feature type="transmembrane region" description="Helical" evidence="2">
    <location>
        <begin position="51"/>
        <end position="75"/>
    </location>
</feature>
<evidence type="ECO:0000313" key="5">
    <source>
        <dbReference type="Proteomes" id="UP000278981"/>
    </source>
</evidence>
<evidence type="ECO:0000259" key="3">
    <source>
        <dbReference type="PROSITE" id="PS51782"/>
    </source>
</evidence>
<accession>A0A3N9XUL7</accession>
<dbReference type="AlphaFoldDB" id="A0A3N9XUL7"/>
<dbReference type="OrthoDB" id="8444614at2"/>
<dbReference type="InterPro" id="IPR036779">
    <property type="entry name" value="LysM_dom_sf"/>
</dbReference>
<dbReference type="InterPro" id="IPR018392">
    <property type="entry name" value="LysM"/>
</dbReference>
<dbReference type="InterPro" id="IPR051677">
    <property type="entry name" value="AfsR-DnrI-RedD_regulator"/>
</dbReference>
<dbReference type="Proteomes" id="UP000278981">
    <property type="component" value="Unassembled WGS sequence"/>
</dbReference>
<dbReference type="InterPro" id="IPR005158">
    <property type="entry name" value="BTAD"/>
</dbReference>
<keyword evidence="2" id="KW-0472">Membrane</keyword>
<feature type="transmembrane region" description="Helical" evidence="2">
    <location>
        <begin position="378"/>
        <end position="405"/>
    </location>
</feature>
<dbReference type="PANTHER" id="PTHR35807">
    <property type="entry name" value="TRANSCRIPTIONAL REGULATOR REDD-RELATED"/>
    <property type="match status" value="1"/>
</dbReference>
<feature type="compositionally biased region" description="Low complexity" evidence="1">
    <location>
        <begin position="676"/>
        <end position="697"/>
    </location>
</feature>
<dbReference type="CDD" id="cd00118">
    <property type="entry name" value="LysM"/>
    <property type="match status" value="1"/>
</dbReference>
<feature type="region of interest" description="Disordered" evidence="1">
    <location>
        <begin position="262"/>
        <end position="375"/>
    </location>
</feature>
<feature type="region of interest" description="Disordered" evidence="1">
    <location>
        <begin position="450"/>
        <end position="489"/>
    </location>
</feature>
<feature type="compositionally biased region" description="Low complexity" evidence="1">
    <location>
        <begin position="287"/>
        <end position="308"/>
    </location>
</feature>
<dbReference type="Gene3D" id="1.10.10.10">
    <property type="entry name" value="Winged helix-like DNA-binding domain superfamily/Winged helix DNA-binding domain"/>
    <property type="match status" value="1"/>
</dbReference>
<dbReference type="PANTHER" id="PTHR35807:SF3">
    <property type="entry name" value="BLL5740 PROTEIN"/>
    <property type="match status" value="1"/>
</dbReference>
<dbReference type="Pfam" id="PF01476">
    <property type="entry name" value="LysM"/>
    <property type="match status" value="1"/>
</dbReference>
<feature type="transmembrane region" description="Helical" evidence="2">
    <location>
        <begin position="95"/>
        <end position="122"/>
    </location>
</feature>
<dbReference type="PROSITE" id="PS51782">
    <property type="entry name" value="LYSM"/>
    <property type="match status" value="1"/>
</dbReference>
<gene>
    <name evidence="4" type="ORF">DDE19_14055</name>
</gene>
<dbReference type="SMART" id="SM00257">
    <property type="entry name" value="LysM"/>
    <property type="match status" value="1"/>
</dbReference>
<feature type="compositionally biased region" description="Pro residues" evidence="1">
    <location>
        <begin position="267"/>
        <end position="286"/>
    </location>
</feature>
<dbReference type="EMBL" id="QDGB01000247">
    <property type="protein sequence ID" value="RQX16696.1"/>
    <property type="molecule type" value="Genomic_DNA"/>
</dbReference>
<feature type="compositionally biased region" description="Low complexity" evidence="1">
    <location>
        <begin position="475"/>
        <end position="489"/>
    </location>
</feature>
<dbReference type="InterPro" id="IPR036388">
    <property type="entry name" value="WH-like_DNA-bd_sf"/>
</dbReference>
<proteinExistence type="predicted"/>
<keyword evidence="2" id="KW-0812">Transmembrane</keyword>
<dbReference type="Gene3D" id="3.10.350.10">
    <property type="entry name" value="LysM domain"/>
    <property type="match status" value="1"/>
</dbReference>
<reference evidence="4 5" key="1">
    <citation type="submission" date="2018-04" db="EMBL/GenBank/DDBJ databases">
        <title>Micromonosporas from Atacama Desert.</title>
        <authorList>
            <person name="Carro L."/>
            <person name="Klenk H.-P."/>
            <person name="Goodfellow M."/>
        </authorList>
    </citation>
    <scope>NUCLEOTIDE SEQUENCE [LARGE SCALE GENOMIC DNA]</scope>
    <source>
        <strain evidence="4 5">LB19</strain>
    </source>
</reference>
<keyword evidence="2" id="KW-1133">Transmembrane helix</keyword>
<feature type="region of interest" description="Disordered" evidence="1">
    <location>
        <begin position="1"/>
        <end position="22"/>
    </location>
</feature>
<feature type="domain" description="LysM" evidence="3">
    <location>
        <begin position="202"/>
        <end position="259"/>
    </location>
</feature>
<protein>
    <recommendedName>
        <fullName evidence="3">LysM domain-containing protein</fullName>
    </recommendedName>
</protein>
<feature type="compositionally biased region" description="Low complexity" evidence="1">
    <location>
        <begin position="338"/>
        <end position="352"/>
    </location>
</feature>
<feature type="region of interest" description="Disordered" evidence="1">
    <location>
        <begin position="675"/>
        <end position="734"/>
    </location>
</feature>